<dbReference type="InterPro" id="IPR050052">
    <property type="entry name" value="ATP-dep_Clp_protease_ClpX"/>
</dbReference>
<dbReference type="SUPFAM" id="SSF57716">
    <property type="entry name" value="Glucocorticoid receptor-like (DNA-binding domain)"/>
    <property type="match status" value="1"/>
</dbReference>
<dbReference type="InterPro" id="IPR003593">
    <property type="entry name" value="AAA+_ATPase"/>
</dbReference>
<dbReference type="CDD" id="cd19497">
    <property type="entry name" value="RecA-like_ClpX"/>
    <property type="match status" value="1"/>
</dbReference>
<dbReference type="PROSITE" id="PS51902">
    <property type="entry name" value="CLPX_ZB"/>
    <property type="match status" value="1"/>
</dbReference>
<evidence type="ECO:0000256" key="4">
    <source>
        <dbReference type="ARBA" id="ARBA00022840"/>
    </source>
</evidence>
<keyword evidence="5 6" id="KW-0143">Chaperone</keyword>
<keyword evidence="10" id="KW-1185">Reference proteome</keyword>
<proteinExistence type="inferred from homology"/>
<feature type="binding site" evidence="6">
    <location>
        <begin position="119"/>
        <end position="126"/>
    </location>
    <ligand>
        <name>ATP</name>
        <dbReference type="ChEBI" id="CHEBI:30616"/>
    </ligand>
</feature>
<dbReference type="InterPro" id="IPR038366">
    <property type="entry name" value="Znf_CppX_C4_sf"/>
</dbReference>
<dbReference type="Pfam" id="PF07724">
    <property type="entry name" value="AAA_2"/>
    <property type="match status" value="1"/>
</dbReference>
<dbReference type="Pfam" id="PF06689">
    <property type="entry name" value="zf-C4_ClpX"/>
    <property type="match status" value="1"/>
</dbReference>
<keyword evidence="9" id="KW-0645">Protease</keyword>
<dbReference type="GO" id="GO:0009376">
    <property type="term" value="C:HslUV protease complex"/>
    <property type="evidence" value="ECO:0007669"/>
    <property type="project" value="TreeGrafter"/>
</dbReference>
<evidence type="ECO:0000256" key="7">
    <source>
        <dbReference type="PROSITE-ProRule" id="PRU01250"/>
    </source>
</evidence>
<feature type="binding site" evidence="6 7">
    <location>
        <position position="18"/>
    </location>
    <ligand>
        <name>Zn(2+)</name>
        <dbReference type="ChEBI" id="CHEBI:29105"/>
    </ligand>
</feature>
<dbReference type="GO" id="GO:0051301">
    <property type="term" value="P:cell division"/>
    <property type="evidence" value="ECO:0007669"/>
    <property type="project" value="TreeGrafter"/>
</dbReference>
<comment type="similarity">
    <text evidence="6 7">Belongs to the ClpX chaperone family.</text>
</comment>
<dbReference type="PANTHER" id="PTHR48102:SF7">
    <property type="entry name" value="ATP-DEPENDENT CLP PROTEASE ATP-BINDING SUBUNIT CLPX-LIKE, MITOCHONDRIAL"/>
    <property type="match status" value="1"/>
</dbReference>
<name>A0A1T4TBV7_9HYPH</name>
<comment type="subunit">
    <text evidence="6">Component of the ClpX-ClpP complex. Forms a hexameric ring that, in the presence of ATP, binds to fourteen ClpP subunits assembled into a disk-like structure with a central cavity, resembling the structure of eukaryotic proteasomes.</text>
</comment>
<dbReference type="InterPro" id="IPR019489">
    <property type="entry name" value="Clp_ATPase_C"/>
</dbReference>
<dbReference type="SMART" id="SM00382">
    <property type="entry name" value="AAA"/>
    <property type="match status" value="1"/>
</dbReference>
<dbReference type="GO" id="GO:0016887">
    <property type="term" value="F:ATP hydrolysis activity"/>
    <property type="evidence" value="ECO:0007669"/>
    <property type="project" value="InterPro"/>
</dbReference>
<dbReference type="RefSeq" id="WP_078710347.1">
    <property type="nucleotide sequence ID" value="NZ_FUXL01000023.1"/>
</dbReference>
<dbReference type="FunFam" id="3.40.50.300:FF:000005">
    <property type="entry name" value="ATP-dependent Clp protease ATP-binding subunit ClpX"/>
    <property type="match status" value="1"/>
</dbReference>
<keyword evidence="2 6" id="KW-0547">Nucleotide-binding</keyword>
<evidence type="ECO:0000256" key="2">
    <source>
        <dbReference type="ARBA" id="ARBA00022741"/>
    </source>
</evidence>
<dbReference type="Gene3D" id="1.10.8.60">
    <property type="match status" value="1"/>
</dbReference>
<dbReference type="GO" id="GO:0005524">
    <property type="term" value="F:ATP binding"/>
    <property type="evidence" value="ECO:0007669"/>
    <property type="project" value="UniProtKB-UniRule"/>
</dbReference>
<dbReference type="NCBIfam" id="TIGR00382">
    <property type="entry name" value="clpX"/>
    <property type="match status" value="1"/>
</dbReference>
<dbReference type="AlphaFoldDB" id="A0A1T4TBV7"/>
<protein>
    <recommendedName>
        <fullName evidence="6">ATP-dependent Clp protease ATP-binding subunit ClpX</fullName>
    </recommendedName>
</protein>
<dbReference type="SUPFAM" id="SSF52540">
    <property type="entry name" value="P-loop containing nucleoside triphosphate hydrolases"/>
    <property type="match status" value="1"/>
</dbReference>
<evidence type="ECO:0000313" key="10">
    <source>
        <dbReference type="Proteomes" id="UP000190135"/>
    </source>
</evidence>
<dbReference type="Proteomes" id="UP000190135">
    <property type="component" value="Unassembled WGS sequence"/>
</dbReference>
<dbReference type="InterPro" id="IPR003959">
    <property type="entry name" value="ATPase_AAA_core"/>
</dbReference>
<feature type="binding site" evidence="6 7">
    <location>
        <position position="40"/>
    </location>
    <ligand>
        <name>Zn(2+)</name>
        <dbReference type="ChEBI" id="CHEBI:29105"/>
    </ligand>
</feature>
<gene>
    <name evidence="6" type="primary">clpX</name>
    <name evidence="9" type="ORF">SAMN05428963_1236</name>
</gene>
<dbReference type="FunFam" id="1.10.8.60:FF:000002">
    <property type="entry name" value="ATP-dependent Clp protease ATP-binding subunit ClpX"/>
    <property type="match status" value="1"/>
</dbReference>
<dbReference type="InterPro" id="IPR010603">
    <property type="entry name" value="Znf_CppX_C4"/>
</dbReference>
<feature type="binding site" evidence="6 7">
    <location>
        <position position="15"/>
    </location>
    <ligand>
        <name>Zn(2+)</name>
        <dbReference type="ChEBI" id="CHEBI:29105"/>
    </ligand>
</feature>
<accession>A0A1T4TBV7</accession>
<evidence type="ECO:0000256" key="6">
    <source>
        <dbReference type="HAMAP-Rule" id="MF_00175"/>
    </source>
</evidence>
<feature type="domain" description="ClpX-type ZB" evidence="8">
    <location>
        <begin position="3"/>
        <end position="56"/>
    </location>
</feature>
<keyword evidence="9" id="KW-0378">Hydrolase</keyword>
<dbReference type="SMART" id="SM01086">
    <property type="entry name" value="ClpB_D2-small"/>
    <property type="match status" value="1"/>
</dbReference>
<dbReference type="EMBL" id="FUXL01000023">
    <property type="protein sequence ID" value="SKA37648.1"/>
    <property type="molecule type" value="Genomic_DNA"/>
</dbReference>
<evidence type="ECO:0000313" key="9">
    <source>
        <dbReference type="EMBL" id="SKA37648.1"/>
    </source>
</evidence>
<keyword evidence="3 6" id="KW-0862">Zinc</keyword>
<dbReference type="GO" id="GO:0008233">
    <property type="term" value="F:peptidase activity"/>
    <property type="evidence" value="ECO:0007669"/>
    <property type="project" value="UniProtKB-KW"/>
</dbReference>
<evidence type="ECO:0000259" key="8">
    <source>
        <dbReference type="PROSITE" id="PS51902"/>
    </source>
</evidence>
<evidence type="ECO:0000256" key="5">
    <source>
        <dbReference type="ARBA" id="ARBA00023186"/>
    </source>
</evidence>
<dbReference type="GO" id="GO:0051603">
    <property type="term" value="P:proteolysis involved in protein catabolic process"/>
    <property type="evidence" value="ECO:0007669"/>
    <property type="project" value="TreeGrafter"/>
</dbReference>
<keyword evidence="1 6" id="KW-0479">Metal-binding</keyword>
<dbReference type="PANTHER" id="PTHR48102">
    <property type="entry name" value="ATP-DEPENDENT CLP PROTEASE ATP-BINDING SUBUNIT CLPX-LIKE, MITOCHONDRIAL-RELATED"/>
    <property type="match status" value="1"/>
</dbReference>
<dbReference type="SMART" id="SM00994">
    <property type="entry name" value="zf-C4_ClpX"/>
    <property type="match status" value="1"/>
</dbReference>
<organism evidence="9 10">
    <name type="scientific">Consotaella salsifontis</name>
    <dbReference type="NCBI Taxonomy" id="1365950"/>
    <lineage>
        <taxon>Bacteria</taxon>
        <taxon>Pseudomonadati</taxon>
        <taxon>Pseudomonadota</taxon>
        <taxon>Alphaproteobacteria</taxon>
        <taxon>Hyphomicrobiales</taxon>
        <taxon>Aurantimonadaceae</taxon>
        <taxon>Consotaella</taxon>
    </lineage>
</organism>
<comment type="function">
    <text evidence="6">ATP-dependent specificity component of the Clp protease. It directs the protease to specific substrates. Can perform chaperone functions in the absence of ClpP.</text>
</comment>
<evidence type="ECO:0000256" key="3">
    <source>
        <dbReference type="ARBA" id="ARBA00022833"/>
    </source>
</evidence>
<dbReference type="STRING" id="1365950.SAMN05428963_1236"/>
<dbReference type="InterPro" id="IPR059188">
    <property type="entry name" value="Znf_CLPX-like"/>
</dbReference>
<dbReference type="InterPro" id="IPR046425">
    <property type="entry name" value="ClpX_bact"/>
</dbReference>
<feature type="binding site" evidence="6 7">
    <location>
        <position position="37"/>
    </location>
    <ligand>
        <name>Zn(2+)</name>
        <dbReference type="ChEBI" id="CHEBI:29105"/>
    </ligand>
</feature>
<dbReference type="Gene3D" id="6.20.220.10">
    <property type="entry name" value="ClpX chaperone, C4-type zinc finger domain"/>
    <property type="match status" value="1"/>
</dbReference>
<dbReference type="InterPro" id="IPR004487">
    <property type="entry name" value="Clp_protease_ATP-bd_su_ClpX"/>
</dbReference>
<dbReference type="OrthoDB" id="9804062at2"/>
<sequence length="422" mass="46326">MSKVSGGDSKNTLYCSFCGKSQHEVRKLIAGPTVFICDECVELCMDIIREENKSSMVKSREGVPTPQDIISVLDDYVIGQSHAKKVLSVAVHNHYKRLAHAQKGNDVELAKSNILLIGPTGCGKTLLAQTLARIIDVPFTMADATTLTEAGYVGEDVENIILKLLQSADYNVERAQRGIVYIDEIDKISRKSDNPSITRDVSGEGVQQALLKIMEGTVASVPPQGGRKHPQQEFLQVDTANILFICGGAFSGLDKIISDRGRKTSIGFAASVSAPEDRRTGELFRQVEPEDLLKFGLIPEFVGRLPVIATLEDLDEAALMQILVQPKNALVKQYQRLFEMESVDLSFQEAALKAIARKAIERKTGARGLRSIMEAMLLDTMFDLPTLEGVQEVVISEDVIDGKARPLYIYADRGDEKENVSA</sequence>
<dbReference type="Gene3D" id="3.40.50.300">
    <property type="entry name" value="P-loop containing nucleotide triphosphate hydrolases"/>
    <property type="match status" value="1"/>
</dbReference>
<dbReference type="Pfam" id="PF10431">
    <property type="entry name" value="ClpB_D2-small"/>
    <property type="match status" value="1"/>
</dbReference>
<dbReference type="GO" id="GO:0140662">
    <property type="term" value="F:ATP-dependent protein folding chaperone"/>
    <property type="evidence" value="ECO:0007669"/>
    <property type="project" value="InterPro"/>
</dbReference>
<dbReference type="GO" id="GO:0046983">
    <property type="term" value="F:protein dimerization activity"/>
    <property type="evidence" value="ECO:0007669"/>
    <property type="project" value="UniProtKB-UniRule"/>
</dbReference>
<dbReference type="InterPro" id="IPR027417">
    <property type="entry name" value="P-loop_NTPase"/>
</dbReference>
<reference evidence="9 10" key="1">
    <citation type="submission" date="2017-02" db="EMBL/GenBank/DDBJ databases">
        <authorList>
            <person name="Peterson S.W."/>
        </authorList>
    </citation>
    <scope>NUCLEOTIDE SEQUENCE [LARGE SCALE GENOMIC DNA]</scope>
    <source>
        <strain evidence="9 10">USBA 369</strain>
    </source>
</reference>
<keyword evidence="4 6" id="KW-0067">ATP-binding</keyword>
<dbReference type="GO" id="GO:0051082">
    <property type="term" value="F:unfolded protein binding"/>
    <property type="evidence" value="ECO:0007669"/>
    <property type="project" value="UniProtKB-UniRule"/>
</dbReference>
<dbReference type="NCBIfam" id="NF003745">
    <property type="entry name" value="PRK05342.1"/>
    <property type="match status" value="1"/>
</dbReference>
<dbReference type="GO" id="GO:0008270">
    <property type="term" value="F:zinc ion binding"/>
    <property type="evidence" value="ECO:0007669"/>
    <property type="project" value="UniProtKB-UniRule"/>
</dbReference>
<dbReference type="HAMAP" id="MF_00175">
    <property type="entry name" value="ClpX"/>
    <property type="match status" value="1"/>
</dbReference>
<evidence type="ECO:0000256" key="1">
    <source>
        <dbReference type="ARBA" id="ARBA00022723"/>
    </source>
</evidence>